<dbReference type="PANTHER" id="PTHR35399:SF2">
    <property type="entry name" value="DUF839 DOMAIN-CONTAINING PROTEIN"/>
    <property type="match status" value="1"/>
</dbReference>
<name>A0A7X0EWT1_9ACTN</name>
<keyword evidence="3" id="KW-1185">Reference proteome</keyword>
<dbReference type="PANTHER" id="PTHR35399">
    <property type="entry name" value="SLR8030 PROTEIN"/>
    <property type="match status" value="1"/>
</dbReference>
<dbReference type="Pfam" id="PF05787">
    <property type="entry name" value="PhoX"/>
    <property type="match status" value="1"/>
</dbReference>
<reference evidence="2 3" key="1">
    <citation type="submission" date="2020-08" db="EMBL/GenBank/DDBJ databases">
        <title>Sequencing the genomes of 1000 actinobacteria strains.</title>
        <authorList>
            <person name="Klenk H.-P."/>
        </authorList>
    </citation>
    <scope>NUCLEOTIDE SEQUENCE [LARGE SCALE GENOMIC DNA]</scope>
    <source>
        <strain evidence="2 3">DSM 45913</strain>
    </source>
</reference>
<dbReference type="InterPro" id="IPR008557">
    <property type="entry name" value="PhoX"/>
</dbReference>
<protein>
    <submittedName>
        <fullName evidence="2">Secreted PhoX family phosphatase</fullName>
    </submittedName>
</protein>
<dbReference type="InterPro" id="IPR011659">
    <property type="entry name" value="WD40"/>
</dbReference>
<evidence type="ECO:0000256" key="1">
    <source>
        <dbReference type="SAM" id="MobiDB-lite"/>
    </source>
</evidence>
<gene>
    <name evidence="2" type="ORF">FHU36_000614</name>
</gene>
<dbReference type="SUPFAM" id="SSF63825">
    <property type="entry name" value="YWTD domain"/>
    <property type="match status" value="1"/>
</dbReference>
<sequence>MSHKTLLRAGPLWQGAVGPYGPLEPAGSDGLALPAGFAGRVVARSGHKVAGLTWHAAPDGGACFPDGAGWIYVSNSELPLLGGASALRFGADGSVADAYRILSGTDLNRAGGATPWHTWLSCELGHRGRVFECDPYGRRAARPRLAMGRFRHEAAACDPDRQVVYLTEGEADGCFYRFRPGDWGDLTEGVLEVLCESGRWRPVPSPAALLHAARHQVDDARHFDGGEGCHFADGVCYFTTKGDSGLWAYDAQTSTLERVCDGVRAITASPSGDLYVARDAMRIDVITPDRTITPFLALDGHDRSALKGPAFSPDGSRLYFSSQLGTAGDPSDGHTFEVAGPFRP</sequence>
<organism evidence="2 3">
    <name type="scientific">Nonomuraea muscovyensis</name>
    <dbReference type="NCBI Taxonomy" id="1124761"/>
    <lineage>
        <taxon>Bacteria</taxon>
        <taxon>Bacillati</taxon>
        <taxon>Actinomycetota</taxon>
        <taxon>Actinomycetes</taxon>
        <taxon>Streptosporangiales</taxon>
        <taxon>Streptosporangiaceae</taxon>
        <taxon>Nonomuraea</taxon>
    </lineage>
</organism>
<dbReference type="Proteomes" id="UP000583800">
    <property type="component" value="Unassembled WGS sequence"/>
</dbReference>
<evidence type="ECO:0000313" key="3">
    <source>
        <dbReference type="Proteomes" id="UP000583800"/>
    </source>
</evidence>
<accession>A0A7X0EWT1</accession>
<evidence type="ECO:0000313" key="2">
    <source>
        <dbReference type="EMBL" id="MBB6344105.1"/>
    </source>
</evidence>
<feature type="region of interest" description="Disordered" evidence="1">
    <location>
        <begin position="325"/>
        <end position="344"/>
    </location>
</feature>
<dbReference type="AlphaFoldDB" id="A0A7X0EWT1"/>
<proteinExistence type="predicted"/>
<comment type="caution">
    <text evidence="2">The sequence shown here is derived from an EMBL/GenBank/DDBJ whole genome shotgun (WGS) entry which is preliminary data.</text>
</comment>
<dbReference type="Pfam" id="PF07676">
    <property type="entry name" value="PD40"/>
    <property type="match status" value="1"/>
</dbReference>
<dbReference type="RefSeq" id="WP_185082281.1">
    <property type="nucleotide sequence ID" value="NZ_JACHJB010000001.1"/>
</dbReference>
<dbReference type="EMBL" id="JACHJB010000001">
    <property type="protein sequence ID" value="MBB6344105.1"/>
    <property type="molecule type" value="Genomic_DNA"/>
</dbReference>